<comment type="caution">
    <text evidence="7">The sequence shown here is derived from an EMBL/GenBank/DDBJ whole genome shotgun (WGS) entry which is preliminary data.</text>
</comment>
<name>X1R0W3_9ZZZZ</name>
<organism evidence="7">
    <name type="scientific">marine sediment metagenome</name>
    <dbReference type="NCBI Taxonomy" id="412755"/>
    <lineage>
        <taxon>unclassified sequences</taxon>
        <taxon>metagenomes</taxon>
        <taxon>ecological metagenomes</taxon>
    </lineage>
</organism>
<dbReference type="GO" id="GO:0004673">
    <property type="term" value="F:protein histidine kinase activity"/>
    <property type="evidence" value="ECO:0007669"/>
    <property type="project" value="UniProtKB-EC"/>
</dbReference>
<dbReference type="InterPro" id="IPR036890">
    <property type="entry name" value="HATPase_C_sf"/>
</dbReference>
<dbReference type="EC" id="2.7.13.3" evidence="2"/>
<keyword evidence="5" id="KW-0902">Two-component regulatory system</keyword>
<evidence type="ECO:0000256" key="1">
    <source>
        <dbReference type="ARBA" id="ARBA00000085"/>
    </source>
</evidence>
<feature type="non-terminal residue" evidence="7">
    <location>
        <position position="60"/>
    </location>
</feature>
<dbReference type="PRINTS" id="PR00344">
    <property type="entry name" value="BCTRLSENSOR"/>
</dbReference>
<dbReference type="PANTHER" id="PTHR43711">
    <property type="entry name" value="TWO-COMPONENT HISTIDINE KINASE"/>
    <property type="match status" value="1"/>
</dbReference>
<reference evidence="7" key="1">
    <citation type="journal article" date="2014" name="Front. Microbiol.">
        <title>High frequency of phylogenetically diverse reductive dehalogenase-homologous genes in deep subseafloor sedimentary metagenomes.</title>
        <authorList>
            <person name="Kawai M."/>
            <person name="Futagami T."/>
            <person name="Toyoda A."/>
            <person name="Takaki Y."/>
            <person name="Nishi S."/>
            <person name="Hori S."/>
            <person name="Arai W."/>
            <person name="Tsubouchi T."/>
            <person name="Morono Y."/>
            <person name="Uchiyama I."/>
            <person name="Ito T."/>
            <person name="Fujiyama A."/>
            <person name="Inagaki F."/>
            <person name="Takami H."/>
        </authorList>
    </citation>
    <scope>NUCLEOTIDE SEQUENCE</scope>
    <source>
        <strain evidence="7">Expedition CK06-06</strain>
    </source>
</reference>
<dbReference type="SUPFAM" id="SSF55874">
    <property type="entry name" value="ATPase domain of HSP90 chaperone/DNA topoisomerase II/histidine kinase"/>
    <property type="match status" value="1"/>
</dbReference>
<evidence type="ECO:0000259" key="6">
    <source>
        <dbReference type="Pfam" id="PF02518"/>
    </source>
</evidence>
<keyword evidence="3" id="KW-0808">Transferase</keyword>
<dbReference type="InterPro" id="IPR003594">
    <property type="entry name" value="HATPase_dom"/>
</dbReference>
<protein>
    <recommendedName>
        <fullName evidence="2">histidine kinase</fullName>
        <ecNumber evidence="2">2.7.13.3</ecNumber>
    </recommendedName>
</protein>
<evidence type="ECO:0000256" key="3">
    <source>
        <dbReference type="ARBA" id="ARBA00022679"/>
    </source>
</evidence>
<comment type="catalytic activity">
    <reaction evidence="1">
        <text>ATP + protein L-histidine = ADP + protein N-phospho-L-histidine.</text>
        <dbReference type="EC" id="2.7.13.3"/>
    </reaction>
</comment>
<gene>
    <name evidence="7" type="ORF">S12H4_15791</name>
</gene>
<proteinExistence type="predicted"/>
<dbReference type="Pfam" id="PF02518">
    <property type="entry name" value="HATPase_c"/>
    <property type="match status" value="1"/>
</dbReference>
<dbReference type="PANTHER" id="PTHR43711:SF1">
    <property type="entry name" value="HISTIDINE KINASE 1"/>
    <property type="match status" value="1"/>
</dbReference>
<dbReference type="AlphaFoldDB" id="X1R0W3"/>
<feature type="domain" description="Histidine kinase/HSP90-like ATPase" evidence="6">
    <location>
        <begin position="8"/>
        <end position="59"/>
    </location>
</feature>
<dbReference type="InterPro" id="IPR050736">
    <property type="entry name" value="Sensor_HK_Regulatory"/>
</dbReference>
<keyword evidence="4" id="KW-0418">Kinase</keyword>
<dbReference type="InterPro" id="IPR004358">
    <property type="entry name" value="Sig_transdc_His_kin-like_C"/>
</dbReference>
<evidence type="ECO:0000256" key="4">
    <source>
        <dbReference type="ARBA" id="ARBA00022777"/>
    </source>
</evidence>
<dbReference type="GO" id="GO:0000160">
    <property type="term" value="P:phosphorelay signal transduction system"/>
    <property type="evidence" value="ECO:0007669"/>
    <property type="project" value="UniProtKB-KW"/>
</dbReference>
<accession>X1R0W3</accession>
<evidence type="ECO:0000313" key="7">
    <source>
        <dbReference type="EMBL" id="GAI74163.1"/>
    </source>
</evidence>
<evidence type="ECO:0000256" key="5">
    <source>
        <dbReference type="ARBA" id="ARBA00023012"/>
    </source>
</evidence>
<dbReference type="Gene3D" id="3.30.565.10">
    <property type="entry name" value="Histidine kinase-like ATPase, C-terminal domain"/>
    <property type="match status" value="1"/>
</dbReference>
<sequence>MRPMLDDNGQRLRVSVVDNSIGIRKEDQERIFDAFTQGEPLSGGTRKGTGLGLTLTRQFV</sequence>
<dbReference type="EMBL" id="BARW01007605">
    <property type="protein sequence ID" value="GAI74163.1"/>
    <property type="molecule type" value="Genomic_DNA"/>
</dbReference>
<evidence type="ECO:0000256" key="2">
    <source>
        <dbReference type="ARBA" id="ARBA00012438"/>
    </source>
</evidence>